<feature type="transmembrane region" description="Helical" evidence="1">
    <location>
        <begin position="41"/>
        <end position="59"/>
    </location>
</feature>
<keyword evidence="1" id="KW-1133">Transmembrane helix</keyword>
<feature type="transmembrane region" description="Helical" evidence="1">
    <location>
        <begin position="66"/>
        <end position="87"/>
    </location>
</feature>
<proteinExistence type="predicted"/>
<dbReference type="Proteomes" id="UP000240042">
    <property type="component" value="Unassembled WGS sequence"/>
</dbReference>
<dbReference type="RefSeq" id="WP_092318565.1">
    <property type="nucleotide sequence ID" value="NZ_FOKY01000002.1"/>
</dbReference>
<dbReference type="STRING" id="34097.SAMN02745150_00645"/>
<gene>
    <name evidence="2" type="ORF">SAMN02745150_00645</name>
</gene>
<evidence type="ECO:0000313" key="2">
    <source>
        <dbReference type="EMBL" id="SFB75666.1"/>
    </source>
</evidence>
<evidence type="ECO:0000313" key="3">
    <source>
        <dbReference type="Proteomes" id="UP000240042"/>
    </source>
</evidence>
<keyword evidence="1" id="KW-0472">Membrane</keyword>
<organism evidence="2 3">
    <name type="scientific">Brevinema andersonii</name>
    <dbReference type="NCBI Taxonomy" id="34097"/>
    <lineage>
        <taxon>Bacteria</taxon>
        <taxon>Pseudomonadati</taxon>
        <taxon>Spirochaetota</taxon>
        <taxon>Spirochaetia</taxon>
        <taxon>Brevinematales</taxon>
        <taxon>Brevinemataceae</taxon>
        <taxon>Brevinema</taxon>
    </lineage>
</organism>
<evidence type="ECO:0000256" key="1">
    <source>
        <dbReference type="SAM" id="Phobius"/>
    </source>
</evidence>
<accession>A0A1I1DMJ7</accession>
<protein>
    <submittedName>
        <fullName evidence="2">Uncharacterized protein</fullName>
    </submittedName>
</protein>
<sequence length="178" mass="20277">MNQVVNVFFDAIFSQNIVVSQMLGLVMVVLCVYSFSEILWVSIRFFLLFFICSFSILIFQDFFSPIFLLPFFVGFMMLLSIFLDIILPQSYTDHSIVGIIKKGDPLVLLSSVNLLGLDMSIPLSFIYALGISIGLIFFLILMTSITISFSLDRYSWKFATAWKLLILSVFSLVFLLIP</sequence>
<feature type="transmembrane region" description="Helical" evidence="1">
    <location>
        <begin position="12"/>
        <end position="35"/>
    </location>
</feature>
<feature type="transmembrane region" description="Helical" evidence="1">
    <location>
        <begin position="125"/>
        <end position="149"/>
    </location>
</feature>
<keyword evidence="1" id="KW-0812">Transmembrane</keyword>
<keyword evidence="3" id="KW-1185">Reference proteome</keyword>
<name>A0A1I1DMJ7_BREAD</name>
<dbReference type="AlphaFoldDB" id="A0A1I1DMJ7"/>
<feature type="transmembrane region" description="Helical" evidence="1">
    <location>
        <begin position="161"/>
        <end position="177"/>
    </location>
</feature>
<dbReference type="EMBL" id="FOKY01000002">
    <property type="protein sequence ID" value="SFB75666.1"/>
    <property type="molecule type" value="Genomic_DNA"/>
</dbReference>
<reference evidence="3" key="1">
    <citation type="submission" date="2016-10" db="EMBL/GenBank/DDBJ databases">
        <authorList>
            <person name="Varghese N."/>
            <person name="Submissions S."/>
        </authorList>
    </citation>
    <scope>NUCLEOTIDE SEQUENCE [LARGE SCALE GENOMIC DNA]</scope>
    <source>
        <strain evidence="3">ATCC 43811</strain>
    </source>
</reference>